<dbReference type="PANTHER" id="PTHR16288:SF0">
    <property type="entry name" value="TRNA (GUANINE-N(7)-)-METHYLTRANSFERASE NON-CATALYTIC SUBUNIT WDR4"/>
    <property type="match status" value="1"/>
</dbReference>
<dbReference type="Gene3D" id="2.130.10.10">
    <property type="entry name" value="YVTN repeat-like/Quinoprotein amine dehydrogenase"/>
    <property type="match status" value="2"/>
</dbReference>
<accession>A0A6J1D9K9</accession>
<dbReference type="InterPro" id="IPR015943">
    <property type="entry name" value="WD40/YVTN_repeat-like_dom_sf"/>
</dbReference>
<keyword evidence="3 6" id="KW-0819">tRNA processing</keyword>
<proteinExistence type="inferred from homology"/>
<dbReference type="SMART" id="SM00320">
    <property type="entry name" value="WD40"/>
    <property type="match status" value="4"/>
</dbReference>
<dbReference type="Proteomes" id="UP000504603">
    <property type="component" value="Unplaced"/>
</dbReference>
<dbReference type="PROSITE" id="PS50082">
    <property type="entry name" value="WD_REPEATS_2"/>
    <property type="match status" value="2"/>
</dbReference>
<sequence length="433" mass="47012">MEETPVEEGDTNKDVEVAPALIAVHPAEKSVAVAVGSDLRVFDLVGNCPVSLVDESGEQHHKDSIRAICYGSKGQLFVSAGDDKTVKIWSTESWRCIYNVCSEKRVSAAAISPDGLHVCFADKFGVIWVVDLDGGIDENQPLANKTAVSLLSHYCSIITSLKFSLDGRFLVSADRDFKIRVTTFPTKPVDEAHEIQSFCLGHTDFVSCVAFISNLECPHGFLISGSGDSTVRLWDILSGSLLDIFEIGDKVELLESKEREGCNSAVTSLCTIADGPLVAVAVQSLHGIILLNCDLSNRTLSVVKVVSTREETFIPTSVSSSCSTGYLWMVTGVSSLHDVGQSSLACVKVISGFNKDNPYSTGNELFVLEDDAIPGGKKLLEKLQGGVSFDEKVFLAAAEAVKTAMSNLLTKKQYSTEKRDFRKRTRNDRKLKK</sequence>
<dbReference type="PROSITE" id="PS00678">
    <property type="entry name" value="WD_REPEATS_1"/>
    <property type="match status" value="1"/>
</dbReference>
<dbReference type="InterPro" id="IPR001680">
    <property type="entry name" value="WD40_rpt"/>
</dbReference>
<evidence type="ECO:0000256" key="1">
    <source>
        <dbReference type="ARBA" id="ARBA00004123"/>
    </source>
</evidence>
<dbReference type="SUPFAM" id="SSF50978">
    <property type="entry name" value="WD40 repeat-like"/>
    <property type="match status" value="1"/>
</dbReference>
<evidence type="ECO:0000313" key="8">
    <source>
        <dbReference type="Proteomes" id="UP000504603"/>
    </source>
</evidence>
<evidence type="ECO:0000256" key="2">
    <source>
        <dbReference type="ARBA" id="ARBA00022574"/>
    </source>
</evidence>
<dbReference type="RefSeq" id="XP_022150294.1">
    <property type="nucleotide sequence ID" value="XM_022294602.1"/>
</dbReference>
<comment type="function">
    <text evidence="6">Required for the formation of N(7)-methylguanine at position 46 (m7G46) in tRNA. In the complex, it is required to stabilize and induce conformational changes of the catalytic subunit.</text>
</comment>
<comment type="subcellular location">
    <subcellularLocation>
        <location evidence="1 6">Nucleus</location>
    </subcellularLocation>
</comment>
<dbReference type="GO" id="GO:0005829">
    <property type="term" value="C:cytosol"/>
    <property type="evidence" value="ECO:0007669"/>
    <property type="project" value="TreeGrafter"/>
</dbReference>
<reference evidence="9" key="1">
    <citation type="submission" date="2025-08" db="UniProtKB">
        <authorList>
            <consortium name="RefSeq"/>
        </authorList>
    </citation>
    <scope>IDENTIFICATION</scope>
    <source>
        <strain evidence="9">OHB3-1</strain>
    </source>
</reference>
<evidence type="ECO:0000256" key="7">
    <source>
        <dbReference type="PROSITE-ProRule" id="PRU00221"/>
    </source>
</evidence>
<dbReference type="PROSITE" id="PS50294">
    <property type="entry name" value="WD_REPEATS_REGION"/>
    <property type="match status" value="2"/>
</dbReference>
<evidence type="ECO:0000256" key="4">
    <source>
        <dbReference type="ARBA" id="ARBA00022737"/>
    </source>
</evidence>
<keyword evidence="8" id="KW-1185">Reference proteome</keyword>
<protein>
    <recommendedName>
        <fullName evidence="6">tRNA (guanine-N(7)-)-methyltransferase non-catalytic subunit</fullName>
    </recommendedName>
    <alternativeName>
        <fullName evidence="6">WD repeat-containing protein 4 homolog</fullName>
    </alternativeName>
</protein>
<evidence type="ECO:0000256" key="3">
    <source>
        <dbReference type="ARBA" id="ARBA00022694"/>
    </source>
</evidence>
<dbReference type="FunFam" id="2.130.10.10:FF:001042">
    <property type="entry name" value="tRNA (guanine-N(7)-)-methyltransferase non-catalytic subunit"/>
    <property type="match status" value="1"/>
</dbReference>
<evidence type="ECO:0000313" key="9">
    <source>
        <dbReference type="RefSeq" id="XP_022150294.1"/>
    </source>
</evidence>
<dbReference type="UniPathway" id="UPA00989"/>
<gene>
    <name evidence="9" type="primary">LOC111018494</name>
</gene>
<name>A0A6J1D9K9_MOMCH</name>
<dbReference type="OrthoDB" id="339900at2759"/>
<feature type="repeat" description="WD" evidence="7">
    <location>
        <begin position="199"/>
        <end position="244"/>
    </location>
</feature>
<dbReference type="GO" id="GO:0005634">
    <property type="term" value="C:nucleus"/>
    <property type="evidence" value="ECO:0007669"/>
    <property type="project" value="UniProtKB-SubCell"/>
</dbReference>
<dbReference type="GO" id="GO:0043527">
    <property type="term" value="C:tRNA methyltransferase complex"/>
    <property type="evidence" value="ECO:0007669"/>
    <property type="project" value="TreeGrafter"/>
</dbReference>
<comment type="similarity">
    <text evidence="6">Belongs to the WD repeat TRM82 family.</text>
</comment>
<dbReference type="HAMAP" id="MF_03056">
    <property type="entry name" value="TRM82"/>
    <property type="match status" value="1"/>
</dbReference>
<dbReference type="AlphaFoldDB" id="A0A6J1D9K9"/>
<dbReference type="InterPro" id="IPR019775">
    <property type="entry name" value="WD40_repeat_CS"/>
</dbReference>
<keyword evidence="4 6" id="KW-0677">Repeat</keyword>
<organism evidence="8 9">
    <name type="scientific">Momordica charantia</name>
    <name type="common">Bitter gourd</name>
    <name type="synonym">Balsam pear</name>
    <dbReference type="NCBI Taxonomy" id="3673"/>
    <lineage>
        <taxon>Eukaryota</taxon>
        <taxon>Viridiplantae</taxon>
        <taxon>Streptophyta</taxon>
        <taxon>Embryophyta</taxon>
        <taxon>Tracheophyta</taxon>
        <taxon>Spermatophyta</taxon>
        <taxon>Magnoliopsida</taxon>
        <taxon>eudicotyledons</taxon>
        <taxon>Gunneridae</taxon>
        <taxon>Pentapetalae</taxon>
        <taxon>rosids</taxon>
        <taxon>fabids</taxon>
        <taxon>Cucurbitales</taxon>
        <taxon>Cucurbitaceae</taxon>
        <taxon>Momordiceae</taxon>
        <taxon>Momordica</taxon>
    </lineage>
</organism>
<evidence type="ECO:0000256" key="6">
    <source>
        <dbReference type="HAMAP-Rule" id="MF_03056"/>
    </source>
</evidence>
<dbReference type="FunFam" id="2.130.10.10:FF:001350">
    <property type="entry name" value="tRNA (guanine-N(7)-)-methyltransferase non-catalytic subunit"/>
    <property type="match status" value="1"/>
</dbReference>
<dbReference type="GO" id="GO:0106004">
    <property type="term" value="P:tRNA (guanine-N7)-methylation"/>
    <property type="evidence" value="ECO:0007669"/>
    <property type="project" value="UniProtKB-UniRule"/>
</dbReference>
<comment type="pathway">
    <text evidence="6">tRNA modification; N(7)-methylguanine-tRNA biosynthesis.</text>
</comment>
<dbReference type="KEGG" id="mcha:111018494"/>
<dbReference type="InterPro" id="IPR036322">
    <property type="entry name" value="WD40_repeat_dom_sf"/>
</dbReference>
<keyword evidence="2 6" id="KW-0853">WD repeat</keyword>
<keyword evidence="5 6" id="KW-0539">Nucleus</keyword>
<dbReference type="Pfam" id="PF00400">
    <property type="entry name" value="WD40"/>
    <property type="match status" value="3"/>
</dbReference>
<dbReference type="InterPro" id="IPR028884">
    <property type="entry name" value="Trm82"/>
</dbReference>
<evidence type="ECO:0000256" key="5">
    <source>
        <dbReference type="ARBA" id="ARBA00023242"/>
    </source>
</evidence>
<feature type="repeat" description="WD" evidence="7">
    <location>
        <begin position="58"/>
        <end position="99"/>
    </location>
</feature>
<comment type="subunit">
    <text evidence="6">Forms a heterodimer with the catalytic subunit.</text>
</comment>
<dbReference type="GeneID" id="111018494"/>
<dbReference type="PANTHER" id="PTHR16288">
    <property type="entry name" value="WD40 REPEAT PROTEIN 4"/>
    <property type="match status" value="1"/>
</dbReference>